<evidence type="ECO:0000256" key="12">
    <source>
        <dbReference type="ARBA" id="ARBA00045865"/>
    </source>
</evidence>
<keyword evidence="2" id="KW-0963">Cytoplasm</keyword>
<evidence type="ECO:0000256" key="11">
    <source>
        <dbReference type="ARBA" id="ARBA00041517"/>
    </source>
</evidence>
<proteinExistence type="inferred from homology"/>
<dbReference type="GO" id="GO:0070286">
    <property type="term" value="P:axonemal dynein complex assembly"/>
    <property type="evidence" value="ECO:0007669"/>
    <property type="project" value="InterPro"/>
</dbReference>
<keyword evidence="5" id="KW-0969">Cilium</keyword>
<evidence type="ECO:0000259" key="14">
    <source>
        <dbReference type="Pfam" id="PF14772"/>
    </source>
</evidence>
<dbReference type="Pfam" id="PF14772">
    <property type="entry name" value="NYD-SP28"/>
    <property type="match status" value="1"/>
</dbReference>
<evidence type="ECO:0000256" key="2">
    <source>
        <dbReference type="ARBA" id="ARBA00022490"/>
    </source>
</evidence>
<protein>
    <recommendedName>
        <fullName evidence="10">Dynein regulatory complex subunit 2</fullName>
    </recommendedName>
    <alternativeName>
        <fullName evidence="11">Coiled-coil domain-containing protein 65</fullName>
    </alternativeName>
</protein>
<dbReference type="GO" id="GO:0060285">
    <property type="term" value="P:cilium-dependent cell motility"/>
    <property type="evidence" value="ECO:0007669"/>
    <property type="project" value="TreeGrafter"/>
</dbReference>
<dbReference type="Proteomes" id="UP001258017">
    <property type="component" value="Unassembled WGS sequence"/>
</dbReference>
<keyword evidence="3" id="KW-0282">Flagellum</keyword>
<organism evidence="15 16">
    <name type="scientific">Odynerus spinipes</name>
    <dbReference type="NCBI Taxonomy" id="1348599"/>
    <lineage>
        <taxon>Eukaryota</taxon>
        <taxon>Metazoa</taxon>
        <taxon>Ecdysozoa</taxon>
        <taxon>Arthropoda</taxon>
        <taxon>Hexapoda</taxon>
        <taxon>Insecta</taxon>
        <taxon>Pterygota</taxon>
        <taxon>Neoptera</taxon>
        <taxon>Endopterygota</taxon>
        <taxon>Hymenoptera</taxon>
        <taxon>Apocrita</taxon>
        <taxon>Aculeata</taxon>
        <taxon>Vespoidea</taxon>
        <taxon>Vespidae</taxon>
        <taxon>Eumeninae</taxon>
        <taxon>Odynerus</taxon>
    </lineage>
</organism>
<accession>A0AAD9RT69</accession>
<keyword evidence="16" id="KW-1185">Reference proteome</keyword>
<keyword evidence="7" id="KW-0966">Cell projection</keyword>
<evidence type="ECO:0000256" key="10">
    <source>
        <dbReference type="ARBA" id="ARBA00040899"/>
    </source>
</evidence>
<evidence type="ECO:0000256" key="7">
    <source>
        <dbReference type="ARBA" id="ARBA00023273"/>
    </source>
</evidence>
<keyword evidence="6" id="KW-0206">Cytoskeleton</keyword>
<evidence type="ECO:0000256" key="5">
    <source>
        <dbReference type="ARBA" id="ARBA00023069"/>
    </source>
</evidence>
<dbReference type="EMBL" id="JAIFRP010000021">
    <property type="protein sequence ID" value="KAK2585465.1"/>
    <property type="molecule type" value="Genomic_DNA"/>
</dbReference>
<dbReference type="AlphaFoldDB" id="A0AAD9RT69"/>
<sequence>MPPKRGKKALKWAIPMTKEEKRQAALERERALKRERLLREIELGALNTRRYRKSWREMMMRAKMPLIKEDIETAWRTFDRVLDNKDNSIQVLMKSVDEAEEQIQRSKNSHCDMIDRLLNVYNMRTSAISTTYESKIGETLNEANFETTMFKHSSNESLSQLQCIIHVMQEQLDVLLGNTKSKTMSKIDAFVSDKTNVRRLAAARRERQLNDLSTDLRRTIAKYYRGTKNRQRIYDAAREKDEKERQIITQQYVRIAVLLEMISKFREKVATHKANVSKDVKEIMDEQYFFHTSYWIMKNRFISEQKEDRVQLTVTTIEFKLTKTYLERLAKKIIKKSILKKSLCTSGKEVRRL</sequence>
<comment type="function">
    <text evidence="12">Component of the nexin-dynein regulatory complex (N-DRC), a key regulator of ciliary/flagellar motility which maintains the alignment and integrity of the distal axoneme and regulates microtubule sliding in motile axonemes. Plays a critical role in the assembly of N-DRC and also stabilizes the assembly of multiple inner dynein arms and radial spokes. Coassembles with DRC1 to form a central scaffold needed for assembly of the N-DRC and its attachment to the outer doublet microtubules.</text>
</comment>
<evidence type="ECO:0000256" key="6">
    <source>
        <dbReference type="ARBA" id="ARBA00023212"/>
    </source>
</evidence>
<evidence type="ECO:0000256" key="3">
    <source>
        <dbReference type="ARBA" id="ARBA00022846"/>
    </source>
</evidence>
<evidence type="ECO:0000256" key="4">
    <source>
        <dbReference type="ARBA" id="ARBA00023054"/>
    </source>
</evidence>
<dbReference type="GO" id="GO:0003352">
    <property type="term" value="P:regulation of cilium movement"/>
    <property type="evidence" value="ECO:0007669"/>
    <property type="project" value="TreeGrafter"/>
</dbReference>
<name>A0AAD9RT69_9HYME</name>
<gene>
    <name evidence="15" type="ORF">KPH14_010123</name>
</gene>
<dbReference type="InterPro" id="IPR039750">
    <property type="entry name" value="DRC1/DRC2"/>
</dbReference>
<dbReference type="PANTHER" id="PTHR21625:SF0">
    <property type="entry name" value="DYNEIN REGULATORY COMPLEX SUBUNIT 2"/>
    <property type="match status" value="1"/>
</dbReference>
<reference evidence="15" key="2">
    <citation type="journal article" date="2023" name="Commun. Biol.">
        <title>Intrasexual cuticular hydrocarbon dimorphism in a wasp sheds light on hydrocarbon biosynthesis genes in Hymenoptera.</title>
        <authorList>
            <person name="Moris V.C."/>
            <person name="Podsiadlowski L."/>
            <person name="Martin S."/>
            <person name="Oeyen J.P."/>
            <person name="Donath A."/>
            <person name="Petersen M."/>
            <person name="Wilbrandt J."/>
            <person name="Misof B."/>
            <person name="Liedtke D."/>
            <person name="Thamm M."/>
            <person name="Scheiner R."/>
            <person name="Schmitt T."/>
            <person name="Niehuis O."/>
        </authorList>
    </citation>
    <scope>NUCLEOTIDE SEQUENCE</scope>
    <source>
        <strain evidence="15">GBR_01_08_01A</strain>
    </source>
</reference>
<evidence type="ECO:0000256" key="1">
    <source>
        <dbReference type="ARBA" id="ARBA00004611"/>
    </source>
</evidence>
<comment type="caution">
    <text evidence="15">The sequence shown here is derived from an EMBL/GenBank/DDBJ whole genome shotgun (WGS) entry which is preliminary data.</text>
</comment>
<feature type="domain" description="Dynein regulatory complex protein 1/2 N-terminal" evidence="14">
    <location>
        <begin position="18"/>
        <end position="110"/>
    </location>
</feature>
<feature type="coiled-coil region" evidence="13">
    <location>
        <begin position="82"/>
        <end position="109"/>
    </location>
</feature>
<evidence type="ECO:0000256" key="8">
    <source>
        <dbReference type="ARBA" id="ARBA00037841"/>
    </source>
</evidence>
<evidence type="ECO:0000256" key="9">
    <source>
        <dbReference type="ARBA" id="ARBA00038424"/>
    </source>
</evidence>
<keyword evidence="4 13" id="KW-0175">Coiled coil</keyword>
<dbReference type="PANTHER" id="PTHR21625">
    <property type="entry name" value="NYD-SP28 PROTEIN"/>
    <property type="match status" value="1"/>
</dbReference>
<dbReference type="GO" id="GO:0005858">
    <property type="term" value="C:axonemal dynein complex"/>
    <property type="evidence" value="ECO:0007669"/>
    <property type="project" value="InterPro"/>
</dbReference>
<evidence type="ECO:0000256" key="13">
    <source>
        <dbReference type="SAM" id="Coils"/>
    </source>
</evidence>
<dbReference type="InterPro" id="IPR039505">
    <property type="entry name" value="DRC1/2_N"/>
</dbReference>
<comment type="subcellular location">
    <subcellularLocation>
        <location evidence="1">Cytoplasm</location>
        <location evidence="1">Cytoskeleton</location>
        <location evidence="1">Flagellum axoneme</location>
    </subcellularLocation>
    <subcellularLocation>
        <location evidence="8">Cytoplasm</location>
        <location evidence="8">Cytoskeleton</location>
        <location evidence="8">Flagellum basal body</location>
    </subcellularLocation>
</comment>
<comment type="similarity">
    <text evidence="9">Belongs to the DRC2 family.</text>
</comment>
<evidence type="ECO:0000313" key="16">
    <source>
        <dbReference type="Proteomes" id="UP001258017"/>
    </source>
</evidence>
<evidence type="ECO:0000313" key="15">
    <source>
        <dbReference type="EMBL" id="KAK2585465.1"/>
    </source>
</evidence>
<reference evidence="15" key="1">
    <citation type="submission" date="2021-08" db="EMBL/GenBank/DDBJ databases">
        <authorList>
            <person name="Misof B."/>
            <person name="Oliver O."/>
            <person name="Podsiadlowski L."/>
            <person name="Donath A."/>
            <person name="Peters R."/>
            <person name="Mayer C."/>
            <person name="Rust J."/>
            <person name="Gunkel S."/>
            <person name="Lesny P."/>
            <person name="Martin S."/>
            <person name="Oeyen J.P."/>
            <person name="Petersen M."/>
            <person name="Panagiotis P."/>
            <person name="Wilbrandt J."/>
            <person name="Tanja T."/>
        </authorList>
    </citation>
    <scope>NUCLEOTIDE SEQUENCE</scope>
    <source>
        <strain evidence="15">GBR_01_08_01A</strain>
        <tissue evidence="15">Thorax + abdomen</tissue>
    </source>
</reference>